<comment type="caution">
    <text evidence="2">The sequence shown here is derived from an EMBL/GenBank/DDBJ whole genome shotgun (WGS) entry which is preliminary data.</text>
</comment>
<evidence type="ECO:0000256" key="1">
    <source>
        <dbReference type="SAM" id="MobiDB-lite"/>
    </source>
</evidence>
<protein>
    <submittedName>
        <fullName evidence="2">HK97 family phage portal protein</fullName>
    </submittedName>
</protein>
<keyword evidence="3" id="KW-1185">Reference proteome</keyword>
<accession>A0A5S5BN27</accession>
<reference evidence="2 3" key="1">
    <citation type="submission" date="2019-07" db="EMBL/GenBank/DDBJ databases">
        <title>Genomic Encyclopedia of Type Strains, Phase III (KMG-III): the genomes of soil and plant-associated and newly described type strains.</title>
        <authorList>
            <person name="Whitman W."/>
        </authorList>
    </citation>
    <scope>NUCLEOTIDE SEQUENCE [LARGE SCALE GENOMIC DNA]</scope>
    <source>
        <strain evidence="2 3">BL24</strain>
    </source>
</reference>
<dbReference type="InterPro" id="IPR006944">
    <property type="entry name" value="Phage/GTA_portal"/>
</dbReference>
<evidence type="ECO:0000313" key="3">
    <source>
        <dbReference type="Proteomes" id="UP000323257"/>
    </source>
</evidence>
<dbReference type="EMBL" id="VNHS01000023">
    <property type="protein sequence ID" value="TYP67688.1"/>
    <property type="molecule type" value="Genomic_DNA"/>
</dbReference>
<organism evidence="2 3">
    <name type="scientific">Paenibacillus methanolicus</name>
    <dbReference type="NCBI Taxonomy" id="582686"/>
    <lineage>
        <taxon>Bacteria</taxon>
        <taxon>Bacillati</taxon>
        <taxon>Bacillota</taxon>
        <taxon>Bacilli</taxon>
        <taxon>Bacillales</taxon>
        <taxon>Paenibacillaceae</taxon>
        <taxon>Paenibacillus</taxon>
    </lineage>
</organism>
<dbReference type="Proteomes" id="UP000323257">
    <property type="component" value="Unassembled WGS sequence"/>
</dbReference>
<dbReference type="Pfam" id="PF04860">
    <property type="entry name" value="Phage_portal"/>
    <property type="match status" value="1"/>
</dbReference>
<sequence length="413" mass="46842">MGMFQKTFGRFAGAVVNTFRTRFLGGYTPVFTPFGDDTYESDVVRATVDTIARNAAKIKAKHIRRVNGKVKQVGGNIERLLSVRPNPKQNAYAFWYKVFTQLLLRSNAFILIDRAGPMEGYRVRGFYPVDCVMAEMLETENEYFVRFRMRNGETYTVPYADVIHLRRFFNLDPDFGNGNENPLLPTLELINASNQGIINAIKSSAFIRGILKFSTNLRPTDRKKQTDDFIRDYLNPENGGGIAATDVNAEFVPMKAEPKMIDAKQMELIERKVYNYFGVNAKIINSSYSEDEWNAFYESVLEPTFAIQTSLEATIKIFSENEQNHGNEIVFESNRLQYASAKTKLELREMVDRSAMTPNEWREVFNQAPLEGGDEPIRRLDTAVVNDAPPAKKPKAAPTPPKGGEEEDDDGDE</sequence>
<dbReference type="OrthoDB" id="2491at2"/>
<evidence type="ECO:0000313" key="2">
    <source>
        <dbReference type="EMBL" id="TYP67688.1"/>
    </source>
</evidence>
<feature type="region of interest" description="Disordered" evidence="1">
    <location>
        <begin position="367"/>
        <end position="413"/>
    </location>
</feature>
<proteinExistence type="predicted"/>
<name>A0A5S5BN27_9BACL</name>
<dbReference type="AlphaFoldDB" id="A0A5S5BN27"/>
<gene>
    <name evidence="2" type="ORF">BCM02_12313</name>
</gene>